<keyword evidence="1" id="KW-0227">DNA damage</keyword>
<dbReference type="NCBIfam" id="TIGR00589">
    <property type="entry name" value="ogt"/>
    <property type="match status" value="1"/>
</dbReference>
<proteinExistence type="predicted"/>
<dbReference type="Gene3D" id="1.10.10.10">
    <property type="entry name" value="Winged helix-like DNA-binding domain superfamily/Winged helix DNA-binding domain"/>
    <property type="match status" value="1"/>
</dbReference>
<keyword evidence="3" id="KW-0489">Methyltransferase</keyword>
<gene>
    <name evidence="3" type="ORF">AB3K24_06665</name>
</gene>
<evidence type="ECO:0000313" key="4">
    <source>
        <dbReference type="Proteomes" id="UP001556617"/>
    </source>
</evidence>
<dbReference type="GO" id="GO:0032259">
    <property type="term" value="P:methylation"/>
    <property type="evidence" value="ECO:0007669"/>
    <property type="project" value="UniProtKB-KW"/>
</dbReference>
<dbReference type="InterPro" id="IPR014048">
    <property type="entry name" value="MethylDNA_cys_MeTrfase_DNA-bd"/>
</dbReference>
<dbReference type="CDD" id="cd06445">
    <property type="entry name" value="ATase"/>
    <property type="match status" value="1"/>
</dbReference>
<name>A0ABV3S3J3_9LACO</name>
<keyword evidence="3" id="KW-0808">Transferase</keyword>
<accession>A0ABV3S3J3</accession>
<dbReference type="EMBL" id="JBFPER010000001">
    <property type="protein sequence ID" value="MEX0381032.1"/>
    <property type="molecule type" value="Genomic_DNA"/>
</dbReference>
<evidence type="ECO:0000313" key="3">
    <source>
        <dbReference type="EMBL" id="MEX0381032.1"/>
    </source>
</evidence>
<organism evidence="3 4">
    <name type="scientific">Leuconostoc aquikimchii</name>
    <dbReference type="NCBI Taxonomy" id="3236804"/>
    <lineage>
        <taxon>Bacteria</taxon>
        <taxon>Bacillati</taxon>
        <taxon>Bacillota</taxon>
        <taxon>Bacilli</taxon>
        <taxon>Lactobacillales</taxon>
        <taxon>Lactobacillaceae</taxon>
        <taxon>Leuconostoc</taxon>
    </lineage>
</organism>
<dbReference type="Proteomes" id="UP001556617">
    <property type="component" value="Unassembled WGS sequence"/>
</dbReference>
<protein>
    <submittedName>
        <fullName evidence="3">Methylated-DNA--[protein]-cysteine S-methyltransferase</fullName>
        <ecNumber evidence="3">2.1.1.63</ecNumber>
    </submittedName>
</protein>
<dbReference type="InterPro" id="IPR036388">
    <property type="entry name" value="WH-like_DNA-bd_sf"/>
</dbReference>
<dbReference type="EC" id="2.1.1.63" evidence="3"/>
<dbReference type="RefSeq" id="WP_367974530.1">
    <property type="nucleotide sequence ID" value="NZ_JBFPEQ010000001.1"/>
</dbReference>
<dbReference type="Pfam" id="PF01035">
    <property type="entry name" value="DNA_binding_1"/>
    <property type="match status" value="1"/>
</dbReference>
<evidence type="ECO:0000259" key="2">
    <source>
        <dbReference type="Pfam" id="PF01035"/>
    </source>
</evidence>
<dbReference type="PANTHER" id="PTHR10815:SF13">
    <property type="entry name" value="METHYLATED-DNA--PROTEIN-CYSTEINE METHYLTRANSFERASE"/>
    <property type="match status" value="1"/>
</dbReference>
<dbReference type="PANTHER" id="PTHR10815">
    <property type="entry name" value="METHYLATED-DNA--PROTEIN-CYSTEINE METHYLTRANSFERASE"/>
    <property type="match status" value="1"/>
</dbReference>
<dbReference type="InterPro" id="IPR036217">
    <property type="entry name" value="MethylDNA_cys_MeTrfase_DNAb"/>
</dbReference>
<keyword evidence="4" id="KW-1185">Reference proteome</keyword>
<reference evidence="3 4" key="1">
    <citation type="submission" date="2024-07" db="EMBL/GenBank/DDBJ databases">
        <authorList>
            <person name="Yun M."/>
        </authorList>
    </citation>
    <scope>NUCLEOTIDE SEQUENCE [LARGE SCALE GENOMIC DNA]</scope>
    <source>
        <strain evidence="3 4">MS01</strain>
    </source>
</reference>
<comment type="caution">
    <text evidence="3">The sequence shown here is derived from an EMBL/GenBank/DDBJ whole genome shotgun (WGS) entry which is preliminary data.</text>
</comment>
<dbReference type="GO" id="GO:0003908">
    <property type="term" value="F:methylated-DNA-[protein]-cysteine S-methyltransferase activity"/>
    <property type="evidence" value="ECO:0007669"/>
    <property type="project" value="UniProtKB-EC"/>
</dbReference>
<dbReference type="SUPFAM" id="SSF46767">
    <property type="entry name" value="Methylated DNA-protein cysteine methyltransferase, C-terminal domain"/>
    <property type="match status" value="1"/>
</dbReference>
<sequence length="164" mass="18712">MIMYDTMPFLDRHLTIFKQNEALVFISLATDGVKEFHLFYPNEQVTRATLPEIIDFQRYAAGEIVDLSQLKINYLTGTSFQRDIWRAMHEMLPNETLTYAQLAVRANHPTAIRAVASAVGKNPLTIINACHRILPKSGGIGKYRYGPEMKQRLRQLDQAMIASK</sequence>
<evidence type="ECO:0000256" key="1">
    <source>
        <dbReference type="ARBA" id="ARBA00022763"/>
    </source>
</evidence>
<feature type="domain" description="Methylated-DNA-[protein]-cysteine S-methyltransferase DNA binding" evidence="2">
    <location>
        <begin position="79"/>
        <end position="158"/>
    </location>
</feature>